<feature type="region of interest" description="Disordered" evidence="1">
    <location>
        <begin position="352"/>
        <end position="419"/>
    </location>
</feature>
<feature type="compositionally biased region" description="Basic and acidic residues" evidence="1">
    <location>
        <begin position="369"/>
        <end position="381"/>
    </location>
</feature>
<evidence type="ECO:0000313" key="4">
    <source>
        <dbReference type="Ensembl" id="ENSACDP00005009690.1"/>
    </source>
</evidence>
<dbReference type="InterPro" id="IPR003961">
    <property type="entry name" value="FN3_dom"/>
</dbReference>
<evidence type="ECO:0008006" key="6">
    <source>
        <dbReference type="Google" id="ProtNLM"/>
    </source>
</evidence>
<evidence type="ECO:0000313" key="5">
    <source>
        <dbReference type="Proteomes" id="UP000694521"/>
    </source>
</evidence>
<dbReference type="InterPro" id="IPR013783">
    <property type="entry name" value="Ig-like_fold"/>
</dbReference>
<feature type="domain" description="Interferon/interleukin receptor" evidence="3">
    <location>
        <begin position="166"/>
        <end position="270"/>
    </location>
</feature>
<dbReference type="InterPro" id="IPR050650">
    <property type="entry name" value="Type-II_Cytokine-TF_Rcpt"/>
</dbReference>
<dbReference type="InterPro" id="IPR036116">
    <property type="entry name" value="FN3_sf"/>
</dbReference>
<organism evidence="4 5">
    <name type="scientific">Anser cygnoides</name>
    <name type="common">Swan goose</name>
    <dbReference type="NCBI Taxonomy" id="8845"/>
    <lineage>
        <taxon>Eukaryota</taxon>
        <taxon>Metazoa</taxon>
        <taxon>Chordata</taxon>
        <taxon>Craniata</taxon>
        <taxon>Vertebrata</taxon>
        <taxon>Euteleostomi</taxon>
        <taxon>Archelosauria</taxon>
        <taxon>Archosauria</taxon>
        <taxon>Dinosauria</taxon>
        <taxon>Saurischia</taxon>
        <taxon>Theropoda</taxon>
        <taxon>Coelurosauria</taxon>
        <taxon>Aves</taxon>
        <taxon>Neognathae</taxon>
        <taxon>Galloanserae</taxon>
        <taxon>Anseriformes</taxon>
        <taxon>Anatidae</taxon>
        <taxon>Anserinae</taxon>
        <taxon>Anser</taxon>
    </lineage>
</organism>
<evidence type="ECO:0000259" key="2">
    <source>
        <dbReference type="Pfam" id="PF01108"/>
    </source>
</evidence>
<keyword evidence="5" id="KW-1185">Reference proteome</keyword>
<feature type="compositionally biased region" description="Basic and acidic residues" evidence="1">
    <location>
        <begin position="536"/>
        <end position="545"/>
    </location>
</feature>
<evidence type="ECO:0000256" key="1">
    <source>
        <dbReference type="SAM" id="MobiDB-lite"/>
    </source>
</evidence>
<feature type="compositionally biased region" description="Polar residues" evidence="1">
    <location>
        <begin position="386"/>
        <end position="410"/>
    </location>
</feature>
<reference evidence="4" key="1">
    <citation type="submission" date="2025-08" db="UniProtKB">
        <authorList>
            <consortium name="Ensembl"/>
        </authorList>
    </citation>
    <scope>IDENTIFICATION</scope>
</reference>
<dbReference type="AlphaFoldDB" id="A0A8B9DQS9"/>
<feature type="region of interest" description="Disordered" evidence="1">
    <location>
        <begin position="498"/>
        <end position="545"/>
    </location>
</feature>
<dbReference type="SUPFAM" id="SSF49265">
    <property type="entry name" value="Fibronectin type III"/>
    <property type="match status" value="2"/>
</dbReference>
<dbReference type="Ensembl" id="ENSACDT00005011650.1">
    <property type="protein sequence ID" value="ENSACDP00005009690.1"/>
    <property type="gene ID" value="ENSACDG00005007082.1"/>
</dbReference>
<dbReference type="InterPro" id="IPR015373">
    <property type="entry name" value="Interferon/interleukin_rcp_dom"/>
</dbReference>
<reference evidence="4" key="2">
    <citation type="submission" date="2025-09" db="UniProtKB">
        <authorList>
            <consortium name="Ensembl"/>
        </authorList>
    </citation>
    <scope>IDENTIFICATION</scope>
</reference>
<accession>A0A8B9DQS9</accession>
<protein>
    <recommendedName>
        <fullName evidence="6">Interferon alpha/beta receptor 2</fullName>
    </recommendedName>
</protein>
<proteinExistence type="predicted"/>
<feature type="domain" description="Fibronectin type-III" evidence="2">
    <location>
        <begin position="54"/>
        <end position="150"/>
    </location>
</feature>
<dbReference type="GO" id="GO:0005886">
    <property type="term" value="C:plasma membrane"/>
    <property type="evidence" value="ECO:0007669"/>
    <property type="project" value="TreeGrafter"/>
</dbReference>
<sequence length="545" mass="61117">MAPAARSGRGGARLPQRAEVWKQNVYFTISRLYFLITMETLMGGPLPFYPFVYIICILCAACCSSLPERLPEGPPFNLKLESCNFQHVLSWQAGTDPNVTAYYRVLYDDPRNWIIAQNCSYIEQLSCNLTEDLQNVSLPYSVFVRSFVGTKVFNSSTLDFVPVTDTYLGPPEVNISSCLNCINVTIKLPTSHLRNNEKPVSLIDIYKEIDYHITLKTLDEEHKRPPERTTKETFSSVIGELYPNTNYCVSVMVSASMNKRSIPSAWKCATADSVARQGYYSVSFAGAVCFSLVLGIVLKCMHAGGYILQKKSLPRTLVFIGRTLAYSPCTFETEKIQSVEIIYKEVEKKAVESSVSDEGDSDDSDSDDLSNHDYTRRDIVRRAPHSSDTTGVFVRCSTSSTYDDGSSQASEHPDDDPEVFEENEMDIEKDEDPGCKLLQPFPEENCTYSSRSTNSACFTINLKTVLLGISKETMDSSAALLSSQDDTVDWQHRHAFESQLPEDTESVQKPHCLNNSQEWKDSSSSSNESDSSDSDMDPKTEYLRR</sequence>
<dbReference type="Gene3D" id="2.60.40.10">
    <property type="entry name" value="Immunoglobulins"/>
    <property type="match status" value="2"/>
</dbReference>
<name>A0A8B9DQS9_ANSCY</name>
<feature type="compositionally biased region" description="Acidic residues" evidence="1">
    <location>
        <begin position="355"/>
        <end position="368"/>
    </location>
</feature>
<dbReference type="PANTHER" id="PTHR20859:SF84">
    <property type="entry name" value="INTERFERON ALPHA_BETA RECEPTOR 2"/>
    <property type="match status" value="1"/>
</dbReference>
<dbReference type="Pfam" id="PF09294">
    <property type="entry name" value="Interfer-bind"/>
    <property type="match status" value="1"/>
</dbReference>
<dbReference type="Proteomes" id="UP000694521">
    <property type="component" value="Unplaced"/>
</dbReference>
<dbReference type="GO" id="GO:0042018">
    <property type="term" value="F:interleukin-22 receptor activity"/>
    <property type="evidence" value="ECO:0007669"/>
    <property type="project" value="TreeGrafter"/>
</dbReference>
<evidence type="ECO:0000259" key="3">
    <source>
        <dbReference type="Pfam" id="PF09294"/>
    </source>
</evidence>
<dbReference type="Pfam" id="PF01108">
    <property type="entry name" value="Tissue_fac"/>
    <property type="match status" value="1"/>
</dbReference>
<dbReference type="PANTHER" id="PTHR20859">
    <property type="entry name" value="INTERFERON/INTERLEUKIN RECEPTOR"/>
    <property type="match status" value="1"/>
</dbReference>